<gene>
    <name evidence="1" type="ORF">CHARACLAT_003131</name>
</gene>
<organism evidence="1 2">
    <name type="scientific">Characodon lateralis</name>
    <dbReference type="NCBI Taxonomy" id="208331"/>
    <lineage>
        <taxon>Eukaryota</taxon>
        <taxon>Metazoa</taxon>
        <taxon>Chordata</taxon>
        <taxon>Craniata</taxon>
        <taxon>Vertebrata</taxon>
        <taxon>Euteleostomi</taxon>
        <taxon>Actinopterygii</taxon>
        <taxon>Neopterygii</taxon>
        <taxon>Teleostei</taxon>
        <taxon>Neoteleostei</taxon>
        <taxon>Acanthomorphata</taxon>
        <taxon>Ovalentaria</taxon>
        <taxon>Atherinomorphae</taxon>
        <taxon>Cyprinodontiformes</taxon>
        <taxon>Goodeidae</taxon>
        <taxon>Characodon</taxon>
    </lineage>
</organism>
<reference evidence="1 2" key="1">
    <citation type="submission" date="2021-06" db="EMBL/GenBank/DDBJ databases">
        <authorList>
            <person name="Palmer J.M."/>
        </authorList>
    </citation>
    <scope>NUCLEOTIDE SEQUENCE [LARGE SCALE GENOMIC DNA]</scope>
    <source>
        <strain evidence="1 2">CL_MEX2019</strain>
        <tissue evidence="1">Muscle</tissue>
    </source>
</reference>
<accession>A0ABU7DX87</accession>
<dbReference type="EMBL" id="JAHUTJ010041122">
    <property type="protein sequence ID" value="MED6279666.1"/>
    <property type="molecule type" value="Genomic_DNA"/>
</dbReference>
<evidence type="ECO:0000313" key="2">
    <source>
        <dbReference type="Proteomes" id="UP001352852"/>
    </source>
</evidence>
<name>A0ABU7DX87_9TELE</name>
<evidence type="ECO:0000313" key="1">
    <source>
        <dbReference type="EMBL" id="MED6279666.1"/>
    </source>
</evidence>
<keyword evidence="2" id="KW-1185">Reference proteome</keyword>
<sequence length="114" mass="13369">MEILAEETVFLCLKAPTESDVLCVYRDRGHLRFHTPAYQIPTFFAMPSSVEEEELIYLVALEKQNKRWYSALRKYSAPLNWSASCHISGFKHKDIKFKFFGKNQQQVGHNREVE</sequence>
<proteinExistence type="predicted"/>
<comment type="caution">
    <text evidence="1">The sequence shown here is derived from an EMBL/GenBank/DDBJ whole genome shotgun (WGS) entry which is preliminary data.</text>
</comment>
<protein>
    <submittedName>
        <fullName evidence="1">Uncharacterized protein</fullName>
    </submittedName>
</protein>
<dbReference type="Proteomes" id="UP001352852">
    <property type="component" value="Unassembled WGS sequence"/>
</dbReference>